<dbReference type="PANTHER" id="PTHR22888:SF9">
    <property type="entry name" value="CYTOCHROME C OXIDASE SUBUNIT 2"/>
    <property type="match status" value="1"/>
</dbReference>
<gene>
    <name evidence="19" type="ORF">BN874_200042</name>
</gene>
<dbReference type="InterPro" id="IPR002429">
    <property type="entry name" value="CcO_II-like_C"/>
</dbReference>
<keyword evidence="11 16" id="KW-0472">Membrane</keyword>
<protein>
    <recommendedName>
        <fullName evidence="15">Cytochrome c oxidase subunit 2</fullName>
        <ecNumber evidence="15">7.1.1.9</ecNumber>
    </recommendedName>
</protein>
<dbReference type="Pfam" id="PF02790">
    <property type="entry name" value="COX2_TM"/>
    <property type="match status" value="1"/>
</dbReference>
<evidence type="ECO:0000256" key="3">
    <source>
        <dbReference type="ARBA" id="ARBA00022448"/>
    </source>
</evidence>
<comment type="catalytic activity">
    <reaction evidence="13 15">
        <text>4 Fe(II)-[cytochrome c] + O2 + 8 H(+)(in) = 4 Fe(III)-[cytochrome c] + 2 H2O + 4 H(+)(out)</text>
        <dbReference type="Rhea" id="RHEA:11436"/>
        <dbReference type="Rhea" id="RHEA-COMP:10350"/>
        <dbReference type="Rhea" id="RHEA-COMP:14399"/>
        <dbReference type="ChEBI" id="CHEBI:15377"/>
        <dbReference type="ChEBI" id="CHEBI:15378"/>
        <dbReference type="ChEBI" id="CHEBI:15379"/>
        <dbReference type="ChEBI" id="CHEBI:29033"/>
        <dbReference type="ChEBI" id="CHEBI:29034"/>
        <dbReference type="EC" id="7.1.1.9"/>
    </reaction>
</comment>
<evidence type="ECO:0000256" key="13">
    <source>
        <dbReference type="ARBA" id="ARBA00047816"/>
    </source>
</evidence>
<keyword evidence="20" id="KW-1185">Reference proteome</keyword>
<comment type="function">
    <text evidence="12 15">Subunits I and II form the functional core of the enzyme complex. Electrons originating in cytochrome c are transferred via heme a and Cu(A) to the binuclear center formed by heme a3 and Cu(B).</text>
</comment>
<dbReference type="EMBL" id="CBTK010000113">
    <property type="protein sequence ID" value="CDH44972.1"/>
    <property type="molecule type" value="Genomic_DNA"/>
</dbReference>
<dbReference type="PROSITE" id="PS00078">
    <property type="entry name" value="COX2"/>
    <property type="match status" value="1"/>
</dbReference>
<dbReference type="PROSITE" id="PS50999">
    <property type="entry name" value="COX2_TM"/>
    <property type="match status" value="1"/>
</dbReference>
<keyword evidence="3 14" id="KW-0813">Transport</keyword>
<evidence type="ECO:0000256" key="14">
    <source>
        <dbReference type="RuleBase" id="RU000456"/>
    </source>
</evidence>
<evidence type="ECO:0000256" key="9">
    <source>
        <dbReference type="ARBA" id="ARBA00022989"/>
    </source>
</evidence>
<evidence type="ECO:0000259" key="17">
    <source>
        <dbReference type="PROSITE" id="PS50857"/>
    </source>
</evidence>
<dbReference type="PROSITE" id="PS50857">
    <property type="entry name" value="COX2_CUA"/>
    <property type="match status" value="1"/>
</dbReference>
<comment type="caution">
    <text evidence="19">The sequence shown here is derived from an EMBL/GenBank/DDBJ whole genome shotgun (WGS) entry which is preliminary data.</text>
</comment>
<dbReference type="Gene3D" id="1.10.287.90">
    <property type="match status" value="1"/>
</dbReference>
<dbReference type="InterPro" id="IPR045187">
    <property type="entry name" value="CcO_II"/>
</dbReference>
<feature type="transmembrane region" description="Helical" evidence="16">
    <location>
        <begin position="92"/>
        <end position="110"/>
    </location>
</feature>
<evidence type="ECO:0000256" key="15">
    <source>
        <dbReference type="RuleBase" id="RU004024"/>
    </source>
</evidence>
<organism evidence="19 20">
    <name type="scientific">Candidatus Contendobacter odensis Run_B_J11</name>
    <dbReference type="NCBI Taxonomy" id="1400861"/>
    <lineage>
        <taxon>Bacteria</taxon>
        <taxon>Pseudomonadati</taxon>
        <taxon>Pseudomonadota</taxon>
        <taxon>Gammaproteobacteria</taxon>
        <taxon>Candidatus Competibacteraceae</taxon>
        <taxon>Candidatus Contendibacter</taxon>
    </lineage>
</organism>
<dbReference type="OrthoDB" id="9781261at2"/>
<name>A0A7U7J479_9GAMM</name>
<dbReference type="SUPFAM" id="SSF81464">
    <property type="entry name" value="Cytochrome c oxidase subunit II-like, transmembrane region"/>
    <property type="match status" value="1"/>
</dbReference>
<reference evidence="19 20" key="1">
    <citation type="journal article" date="2014" name="ISME J.">
        <title>Candidatus Competibacter-lineage genomes retrieved from metagenomes reveal functional metabolic diversity.</title>
        <authorList>
            <person name="McIlroy S.J."/>
            <person name="Albertsen M."/>
            <person name="Andresen E.K."/>
            <person name="Saunders A.M."/>
            <person name="Kristiansen R."/>
            <person name="Stokholm-Bjerregaard M."/>
            <person name="Nielsen K.L."/>
            <person name="Nielsen P.H."/>
        </authorList>
    </citation>
    <scope>NUCLEOTIDE SEQUENCE [LARGE SCALE GENOMIC DNA]</scope>
    <source>
        <strain evidence="19 20">Run_B_J11</strain>
    </source>
</reference>
<evidence type="ECO:0000256" key="12">
    <source>
        <dbReference type="ARBA" id="ARBA00024688"/>
    </source>
</evidence>
<feature type="domain" description="Cytochrome oxidase subunit II copper A binding" evidence="17">
    <location>
        <begin position="121"/>
        <end position="258"/>
    </location>
</feature>
<evidence type="ECO:0000256" key="1">
    <source>
        <dbReference type="ARBA" id="ARBA00004141"/>
    </source>
</evidence>
<evidence type="ECO:0000256" key="8">
    <source>
        <dbReference type="ARBA" id="ARBA00022982"/>
    </source>
</evidence>
<evidence type="ECO:0000256" key="10">
    <source>
        <dbReference type="ARBA" id="ARBA00023008"/>
    </source>
</evidence>
<feature type="transmembrane region" description="Helical" evidence="16">
    <location>
        <begin position="51"/>
        <end position="71"/>
    </location>
</feature>
<dbReference type="Proteomes" id="UP000019184">
    <property type="component" value="Unassembled WGS sequence"/>
</dbReference>
<dbReference type="PRINTS" id="PR01166">
    <property type="entry name" value="CYCOXIDASEII"/>
</dbReference>
<evidence type="ECO:0000259" key="18">
    <source>
        <dbReference type="PROSITE" id="PS50999"/>
    </source>
</evidence>
<dbReference type="InterPro" id="IPR008972">
    <property type="entry name" value="Cupredoxin"/>
</dbReference>
<dbReference type="GO" id="GO:0005507">
    <property type="term" value="F:copper ion binding"/>
    <property type="evidence" value="ECO:0007669"/>
    <property type="project" value="InterPro"/>
</dbReference>
<accession>A0A7U7J479</accession>
<dbReference type="CDD" id="cd13912">
    <property type="entry name" value="CcO_II_C"/>
    <property type="match status" value="1"/>
</dbReference>
<keyword evidence="5 14" id="KW-0812">Transmembrane</keyword>
<dbReference type="SUPFAM" id="SSF49503">
    <property type="entry name" value="Cupredoxins"/>
    <property type="match status" value="1"/>
</dbReference>
<keyword evidence="9 16" id="KW-1133">Transmembrane helix</keyword>
<evidence type="ECO:0000313" key="20">
    <source>
        <dbReference type="Proteomes" id="UP000019184"/>
    </source>
</evidence>
<dbReference type="GO" id="GO:0005886">
    <property type="term" value="C:plasma membrane"/>
    <property type="evidence" value="ECO:0007669"/>
    <property type="project" value="UniProtKB-SubCell"/>
</dbReference>
<dbReference type="GO" id="GO:0004129">
    <property type="term" value="F:cytochrome-c oxidase activity"/>
    <property type="evidence" value="ECO:0007669"/>
    <property type="project" value="UniProtKB-EC"/>
</dbReference>
<proteinExistence type="inferred from homology"/>
<dbReference type="GO" id="GO:0016491">
    <property type="term" value="F:oxidoreductase activity"/>
    <property type="evidence" value="ECO:0007669"/>
    <property type="project" value="InterPro"/>
</dbReference>
<keyword evidence="8 14" id="KW-0249">Electron transport</keyword>
<evidence type="ECO:0000256" key="5">
    <source>
        <dbReference type="ARBA" id="ARBA00022692"/>
    </source>
</evidence>
<keyword evidence="6 15" id="KW-0479">Metal-binding</keyword>
<dbReference type="AlphaFoldDB" id="A0A7U7J479"/>
<dbReference type="Pfam" id="PF00116">
    <property type="entry name" value="COX2"/>
    <property type="match status" value="1"/>
</dbReference>
<keyword evidence="7" id="KW-1278">Translocase</keyword>
<dbReference type="InterPro" id="IPR011759">
    <property type="entry name" value="Cyt_c_oxidase_su2_TM_dom"/>
</dbReference>
<dbReference type="InterPro" id="IPR001505">
    <property type="entry name" value="Copper_CuA"/>
</dbReference>
<comment type="cofactor">
    <cofactor evidence="15">
        <name>Cu cation</name>
        <dbReference type="ChEBI" id="CHEBI:23378"/>
    </cofactor>
    <text evidence="15">Binds a copper A center.</text>
</comment>
<comment type="similarity">
    <text evidence="2 14">Belongs to the cytochrome c oxidase subunit 2 family.</text>
</comment>
<dbReference type="InterPro" id="IPR034210">
    <property type="entry name" value="CcO_II_C"/>
</dbReference>
<comment type="subcellular location">
    <subcellularLocation>
        <location evidence="14">Cell membrane</location>
        <topology evidence="14">Multi-pass membrane protein</topology>
    </subcellularLocation>
    <subcellularLocation>
        <location evidence="1">Membrane</location>
        <topology evidence="1">Multi-pass membrane protein</topology>
    </subcellularLocation>
</comment>
<evidence type="ECO:0000256" key="4">
    <source>
        <dbReference type="ARBA" id="ARBA00022660"/>
    </source>
</evidence>
<dbReference type="InterPro" id="IPR036257">
    <property type="entry name" value="Cyt_c_oxidase_su2_TM_sf"/>
</dbReference>
<dbReference type="NCBIfam" id="TIGR02866">
    <property type="entry name" value="CoxB"/>
    <property type="match status" value="1"/>
</dbReference>
<feature type="domain" description="Cytochrome oxidase subunit II transmembrane region profile" evidence="18">
    <location>
        <begin position="25"/>
        <end position="120"/>
    </location>
</feature>
<evidence type="ECO:0000313" key="19">
    <source>
        <dbReference type="EMBL" id="CDH44972.1"/>
    </source>
</evidence>
<evidence type="ECO:0000256" key="7">
    <source>
        <dbReference type="ARBA" id="ARBA00022967"/>
    </source>
</evidence>
<evidence type="ECO:0000256" key="6">
    <source>
        <dbReference type="ARBA" id="ARBA00022723"/>
    </source>
</evidence>
<keyword evidence="10 15" id="KW-0186">Copper</keyword>
<dbReference type="InterPro" id="IPR014222">
    <property type="entry name" value="Cyt_c_oxidase_su2"/>
</dbReference>
<keyword evidence="4 14" id="KW-0679">Respiratory chain</keyword>
<dbReference type="GO" id="GO:0042773">
    <property type="term" value="P:ATP synthesis coupled electron transport"/>
    <property type="evidence" value="ECO:0007669"/>
    <property type="project" value="TreeGrafter"/>
</dbReference>
<dbReference type="PANTHER" id="PTHR22888">
    <property type="entry name" value="CYTOCHROME C OXIDASE, SUBUNIT II"/>
    <property type="match status" value="1"/>
</dbReference>
<evidence type="ECO:0000256" key="11">
    <source>
        <dbReference type="ARBA" id="ARBA00023136"/>
    </source>
</evidence>
<evidence type="ECO:0000256" key="16">
    <source>
        <dbReference type="SAM" id="Phobius"/>
    </source>
</evidence>
<sequence length="275" mass="30423">MTTSRIAQAGAIATGGALLAWSAVAHADFALNMTPGATAISHEVYGLHMLIFWICVVIGVVVFGVMFWSIYHHRKSRGVVPAQFHESTLIEILWTVVPMLILIIMAVPATKTLIRMADARDAELTIKVTGYQWRWHYQYLNENLGFFSTLSTPQAQIHNDAAKGEHYLLEVDQRLVVPVGKKIRVLTTASDVIHSWWVPALALKKDAIPGFINESWTLIDKPGIYRGQCAELCGKDHGFMPIVVEAVPEAEFQQWVATMKASKLNTLTASGGKTL</sequence>
<dbReference type="Gene3D" id="2.60.40.420">
    <property type="entry name" value="Cupredoxins - blue copper proteins"/>
    <property type="match status" value="1"/>
</dbReference>
<dbReference type="EC" id="7.1.1.9" evidence="15"/>
<evidence type="ECO:0000256" key="2">
    <source>
        <dbReference type="ARBA" id="ARBA00007866"/>
    </source>
</evidence>